<dbReference type="HOGENOM" id="CLU_112148_0_0_1"/>
<reference evidence="3 4" key="1">
    <citation type="submission" date="2011-08" db="EMBL/GenBank/DDBJ databases">
        <authorList>
            <person name="Liu Z.J."/>
            <person name="Shi F.L."/>
            <person name="Lu J.Q."/>
            <person name="Li M."/>
            <person name="Wang Z.L."/>
        </authorList>
    </citation>
    <scope>NUCLEOTIDE SEQUENCE [LARGE SCALE GENOMIC DNA]</scope>
    <source>
        <strain evidence="3 4">USNM 41457</strain>
    </source>
</reference>
<comment type="subcellular location">
    <subcellularLocation>
        <location evidence="1">Nucleus</location>
    </subcellularLocation>
</comment>
<dbReference type="InterPro" id="IPR003889">
    <property type="entry name" value="FYrich_C"/>
</dbReference>
<keyword evidence="4" id="KW-1185">Reference proteome</keyword>
<dbReference type="VEuPathDB" id="MicrosporidiaDB:EDEG_02581"/>
<organism evidence="3 4">
    <name type="scientific">Edhazardia aedis (strain USNM 41457)</name>
    <name type="common">Microsporidian parasite</name>
    <dbReference type="NCBI Taxonomy" id="1003232"/>
    <lineage>
        <taxon>Eukaryota</taxon>
        <taxon>Fungi</taxon>
        <taxon>Fungi incertae sedis</taxon>
        <taxon>Microsporidia</taxon>
        <taxon>Edhazardia</taxon>
    </lineage>
</organism>
<sequence>MQNNISEIHKALSVMYTTALQDRKEAHEKRIELDKIAQKLLEDQRIYSTLLISLENEPNLMSTLESREYPIIMGNASTRMSILNLGILPEKEVDKFHSEDVIFPLGYTAKRKYKVHDKTVKKYPGDKMFYFCCVKEGCLLEIKSQDNRVWSGKNVWVDFCKSFQEKVEMQNVAEFFGLTHPTLQKMIEGMGDISHFKKYVAVSDRK</sequence>
<dbReference type="Proteomes" id="UP000003163">
    <property type="component" value="Unassembled WGS sequence"/>
</dbReference>
<evidence type="ECO:0000256" key="1">
    <source>
        <dbReference type="ARBA" id="ARBA00004123"/>
    </source>
</evidence>
<evidence type="ECO:0000313" key="3">
    <source>
        <dbReference type="EMBL" id="EJW03031.1"/>
    </source>
</evidence>
<evidence type="ECO:0000313" key="4">
    <source>
        <dbReference type="Proteomes" id="UP000003163"/>
    </source>
</evidence>
<dbReference type="PROSITE" id="PS51543">
    <property type="entry name" value="FYRC"/>
    <property type="match status" value="1"/>
</dbReference>
<protein>
    <recommendedName>
        <fullName evidence="5">FYR N-terminal domain-containing protein</fullName>
    </recommendedName>
</protein>
<keyword evidence="2" id="KW-0539">Nucleus</keyword>
<dbReference type="PROSITE" id="PS51542">
    <property type="entry name" value="FYRN"/>
    <property type="match status" value="1"/>
</dbReference>
<gene>
    <name evidence="3" type="ORF">EDEG_02581</name>
</gene>
<evidence type="ECO:0000256" key="2">
    <source>
        <dbReference type="ARBA" id="ARBA00023242"/>
    </source>
</evidence>
<dbReference type="OrthoDB" id="2192852at2759"/>
<reference evidence="4" key="2">
    <citation type="submission" date="2015-07" db="EMBL/GenBank/DDBJ databases">
        <title>Contrasting host-pathogen interactions and genome evolution in two generalist and specialist microsporidian pathogens of mosquitoes.</title>
        <authorList>
            <consortium name="The Broad Institute Genomics Platform"/>
            <consortium name="The Broad Institute Genome Sequencing Center for Infectious Disease"/>
            <person name="Cuomo C.A."/>
            <person name="Sanscrainte N.D."/>
            <person name="Goldberg J.M."/>
            <person name="Heiman D."/>
            <person name="Young S."/>
            <person name="Zeng Q."/>
            <person name="Becnel J.J."/>
            <person name="Birren B.W."/>
        </authorList>
    </citation>
    <scope>NUCLEOTIDE SEQUENCE [LARGE SCALE GENOMIC DNA]</scope>
    <source>
        <strain evidence="4">USNM 41457</strain>
    </source>
</reference>
<dbReference type="AlphaFoldDB" id="J9D5G1"/>
<dbReference type="GO" id="GO:0005634">
    <property type="term" value="C:nucleus"/>
    <property type="evidence" value="ECO:0007669"/>
    <property type="project" value="UniProtKB-SubCell"/>
</dbReference>
<dbReference type="EMBL" id="AFBI03000047">
    <property type="protein sequence ID" value="EJW03031.1"/>
    <property type="molecule type" value="Genomic_DNA"/>
</dbReference>
<dbReference type="InParanoid" id="J9D5G1"/>
<dbReference type="Gene3D" id="3.30.160.360">
    <property type="match status" value="1"/>
</dbReference>
<accession>J9D5G1</accession>
<comment type="caution">
    <text evidence="3">The sequence shown here is derived from an EMBL/GenBank/DDBJ whole genome shotgun (WGS) entry which is preliminary data.</text>
</comment>
<name>J9D5G1_EDHAE</name>
<proteinExistence type="predicted"/>
<dbReference type="OMA" id="ISCDYKK"/>
<evidence type="ECO:0008006" key="5">
    <source>
        <dbReference type="Google" id="ProtNLM"/>
    </source>
</evidence>
<dbReference type="Pfam" id="PF05964">
    <property type="entry name" value="FYRN"/>
    <property type="match status" value="1"/>
</dbReference>
<dbReference type="InterPro" id="IPR003888">
    <property type="entry name" value="FYrich_N"/>
</dbReference>